<proteinExistence type="predicted"/>
<reference evidence="2" key="1">
    <citation type="submission" date="2016-11" db="UniProtKB">
        <authorList>
            <consortium name="WormBaseParasite"/>
        </authorList>
    </citation>
    <scope>IDENTIFICATION</scope>
</reference>
<keyword evidence="1" id="KW-1185">Reference proteome</keyword>
<dbReference type="AlphaFoldDB" id="A0A1I7WYF4"/>
<dbReference type="WBParaSite" id="Hba_10208">
    <property type="protein sequence ID" value="Hba_10208"/>
    <property type="gene ID" value="Hba_10208"/>
</dbReference>
<organism evidence="1 2">
    <name type="scientific">Heterorhabditis bacteriophora</name>
    <name type="common">Entomopathogenic nematode worm</name>
    <dbReference type="NCBI Taxonomy" id="37862"/>
    <lineage>
        <taxon>Eukaryota</taxon>
        <taxon>Metazoa</taxon>
        <taxon>Ecdysozoa</taxon>
        <taxon>Nematoda</taxon>
        <taxon>Chromadorea</taxon>
        <taxon>Rhabditida</taxon>
        <taxon>Rhabditina</taxon>
        <taxon>Rhabditomorpha</taxon>
        <taxon>Strongyloidea</taxon>
        <taxon>Heterorhabditidae</taxon>
        <taxon>Heterorhabditis</taxon>
    </lineage>
</organism>
<evidence type="ECO:0000313" key="2">
    <source>
        <dbReference type="WBParaSite" id="Hba_10208"/>
    </source>
</evidence>
<evidence type="ECO:0000313" key="1">
    <source>
        <dbReference type="Proteomes" id="UP000095283"/>
    </source>
</evidence>
<dbReference type="Proteomes" id="UP000095283">
    <property type="component" value="Unplaced"/>
</dbReference>
<accession>A0A1I7WYF4</accession>
<dbReference type="SUPFAM" id="SSF82657">
    <property type="entry name" value="BolA-like"/>
    <property type="match status" value="1"/>
</dbReference>
<sequence>MLIQRFGCPIASSSVSRLIILLRHNSSLPDLRSILIESLKSKFDIRHIQIEKPKYRVFVRDSTFHSMSLDDQHKLVMDTLQVDIRYDFIQQLY</sequence>
<dbReference type="InterPro" id="IPR036065">
    <property type="entry name" value="BolA-like_sf"/>
</dbReference>
<name>A0A1I7WYF4_HETBA</name>
<protein>
    <submittedName>
        <fullName evidence="2">Uncharacterized protein</fullName>
    </submittedName>
</protein>